<dbReference type="EMBL" id="QUAM01000001">
    <property type="protein sequence ID" value="TPR16028.1"/>
    <property type="molecule type" value="Genomic_DNA"/>
</dbReference>
<keyword evidence="5" id="KW-0573">Peptidoglycan synthesis</keyword>
<keyword evidence="8" id="KW-0812">Transmembrane</keyword>
<keyword evidence="4" id="KW-0133">Cell shape</keyword>
<dbReference type="PRINTS" id="PR00725">
    <property type="entry name" value="DADACBPTASE1"/>
</dbReference>
<dbReference type="Proteomes" id="UP000767392">
    <property type="component" value="Unassembled WGS sequence"/>
</dbReference>
<dbReference type="RefSeq" id="WP_105987288.1">
    <property type="nucleotide sequence ID" value="NZ_QUAM01000001.1"/>
</dbReference>
<keyword evidence="6" id="KW-0961">Cell wall biogenesis/degradation</keyword>
<feature type="domain" description="Peptidase S11 D-alanyl-D-alanine carboxypeptidase A N-terminal" evidence="9">
    <location>
        <begin position="62"/>
        <end position="307"/>
    </location>
</feature>
<accession>A0ABY2YV44</accession>
<evidence type="ECO:0000256" key="7">
    <source>
        <dbReference type="RuleBase" id="RU004016"/>
    </source>
</evidence>
<evidence type="ECO:0000256" key="6">
    <source>
        <dbReference type="ARBA" id="ARBA00023316"/>
    </source>
</evidence>
<reference evidence="10 11" key="1">
    <citation type="submission" date="2018-08" db="EMBL/GenBank/DDBJ databases">
        <title>Comparative genomics of wild bee and flower associated Lactobacillus reveals potential adaptation to the bee host.</title>
        <authorList>
            <person name="Vuong H.Q."/>
            <person name="Mcfrederick Q.S."/>
        </authorList>
    </citation>
    <scope>NUCLEOTIDE SEQUENCE [LARGE SCALE GENOMIC DNA]</scope>
    <source>
        <strain evidence="10 11">HV_04</strain>
    </source>
</reference>
<dbReference type="InterPro" id="IPR001967">
    <property type="entry name" value="Peptidase_S11_N"/>
</dbReference>
<evidence type="ECO:0000313" key="11">
    <source>
        <dbReference type="Proteomes" id="UP000767392"/>
    </source>
</evidence>
<keyword evidence="8" id="KW-0472">Membrane</keyword>
<dbReference type="Gene3D" id="3.40.710.10">
    <property type="entry name" value="DD-peptidase/beta-lactamase superfamily"/>
    <property type="match status" value="1"/>
</dbReference>
<keyword evidence="2" id="KW-0732">Signal</keyword>
<keyword evidence="11" id="KW-1185">Reference proteome</keyword>
<dbReference type="GO" id="GO:0004180">
    <property type="term" value="F:carboxypeptidase activity"/>
    <property type="evidence" value="ECO:0007669"/>
    <property type="project" value="UniProtKB-KW"/>
</dbReference>
<sequence>MMNRKKLVFFVAIIITFIIGLGFISKGSIFTKSFNKIENQDHNIDFKYNLISHKIKPKFLGEAEAMIAIDAKNGQIVYAHNENKPEKIASLSKLMTLYLVIQKAQKNHGWNQIVNTTNPNLVRMSHSYDLGGFDFKKNHKYTVKELYKAALIRSSNNAAIALGEWVAGSNKKFINMMNQQAKIWGLKAHFVSSSGLENSDLKHYGYNQVGNDNDGNEVSAKDIGKIAVYILKAYPSIVDDSSQAVTYDGDQTIYNENGLLPGKEFYDPSLGVDGLKTGYTDSAGLCFVGTGKVKGKDRLVTVTLNDDDEFSNTIKLMKFVYKNSALYK</sequence>
<evidence type="ECO:0000256" key="3">
    <source>
        <dbReference type="ARBA" id="ARBA00022801"/>
    </source>
</evidence>
<keyword evidence="3" id="KW-0378">Hydrolase</keyword>
<keyword evidence="10" id="KW-0121">Carboxypeptidase</keyword>
<evidence type="ECO:0000259" key="9">
    <source>
        <dbReference type="Pfam" id="PF00768"/>
    </source>
</evidence>
<keyword evidence="10" id="KW-0645">Protease</keyword>
<proteinExistence type="inferred from homology"/>
<dbReference type="PANTHER" id="PTHR21581:SF11">
    <property type="entry name" value="D-ALANYL-D-ALANINE CARBOXYPEPTIDASE DACA"/>
    <property type="match status" value="1"/>
</dbReference>
<keyword evidence="8" id="KW-1133">Transmembrane helix</keyword>
<evidence type="ECO:0000256" key="2">
    <source>
        <dbReference type="ARBA" id="ARBA00022729"/>
    </source>
</evidence>
<organism evidence="10 11">
    <name type="scientific">Apilactobacillus timberlakei</name>
    <dbReference type="NCBI Taxonomy" id="2008380"/>
    <lineage>
        <taxon>Bacteria</taxon>
        <taxon>Bacillati</taxon>
        <taxon>Bacillota</taxon>
        <taxon>Bacilli</taxon>
        <taxon>Lactobacillales</taxon>
        <taxon>Lactobacillaceae</taxon>
        <taxon>Apilactobacillus</taxon>
    </lineage>
</organism>
<evidence type="ECO:0000256" key="4">
    <source>
        <dbReference type="ARBA" id="ARBA00022960"/>
    </source>
</evidence>
<dbReference type="Pfam" id="PF00768">
    <property type="entry name" value="Peptidase_S11"/>
    <property type="match status" value="1"/>
</dbReference>
<comment type="caution">
    <text evidence="10">The sequence shown here is derived from an EMBL/GenBank/DDBJ whole genome shotgun (WGS) entry which is preliminary data.</text>
</comment>
<evidence type="ECO:0000256" key="5">
    <source>
        <dbReference type="ARBA" id="ARBA00022984"/>
    </source>
</evidence>
<comment type="similarity">
    <text evidence="1 7">Belongs to the peptidase S11 family.</text>
</comment>
<dbReference type="SUPFAM" id="SSF56601">
    <property type="entry name" value="beta-lactamase/transpeptidase-like"/>
    <property type="match status" value="1"/>
</dbReference>
<name>A0ABY2YV44_9LACO</name>
<dbReference type="PANTHER" id="PTHR21581">
    <property type="entry name" value="D-ALANYL-D-ALANINE CARBOXYPEPTIDASE"/>
    <property type="match status" value="1"/>
</dbReference>
<feature type="transmembrane region" description="Helical" evidence="8">
    <location>
        <begin position="7"/>
        <end position="25"/>
    </location>
</feature>
<protein>
    <submittedName>
        <fullName evidence="10">D-alanyl-D-alanine carboxypeptidase</fullName>
    </submittedName>
</protein>
<dbReference type="InterPro" id="IPR012338">
    <property type="entry name" value="Beta-lactam/transpept-like"/>
</dbReference>
<gene>
    <name evidence="10" type="ORF">DY048_00785</name>
</gene>
<evidence type="ECO:0000256" key="8">
    <source>
        <dbReference type="SAM" id="Phobius"/>
    </source>
</evidence>
<evidence type="ECO:0000256" key="1">
    <source>
        <dbReference type="ARBA" id="ARBA00007164"/>
    </source>
</evidence>
<evidence type="ECO:0000313" key="10">
    <source>
        <dbReference type="EMBL" id="TPR16028.1"/>
    </source>
</evidence>
<dbReference type="InterPro" id="IPR018044">
    <property type="entry name" value="Peptidase_S11"/>
</dbReference>